<keyword evidence="2" id="KW-0732">Signal</keyword>
<accession>A0ABR1GEU8</accession>
<feature type="signal peptide" evidence="2">
    <location>
        <begin position="1"/>
        <end position="16"/>
    </location>
</feature>
<dbReference type="InterPro" id="IPR051532">
    <property type="entry name" value="Ester_Hydrolysis_Enzymes"/>
</dbReference>
<evidence type="ECO:0000256" key="2">
    <source>
        <dbReference type="SAM" id="SignalP"/>
    </source>
</evidence>
<evidence type="ECO:0000256" key="1">
    <source>
        <dbReference type="SAM" id="MobiDB-lite"/>
    </source>
</evidence>
<comment type="caution">
    <text evidence="4">The sequence shown here is derived from an EMBL/GenBank/DDBJ whole genome shotgun (WGS) entry which is preliminary data.</text>
</comment>
<dbReference type="SUPFAM" id="SSF52266">
    <property type="entry name" value="SGNH hydrolase"/>
    <property type="match status" value="1"/>
</dbReference>
<reference evidence="4 5" key="1">
    <citation type="submission" date="2024-03" db="EMBL/GenBank/DDBJ databases">
        <title>Aureococcus anophagefferens CCMP1851 and Kratosvirus quantuckense: Draft genome of a second virus-susceptible host strain in the model system.</title>
        <authorList>
            <person name="Chase E."/>
            <person name="Truchon A.R."/>
            <person name="Schepens W."/>
            <person name="Wilhelm S.W."/>
        </authorList>
    </citation>
    <scope>NUCLEOTIDE SEQUENCE [LARGE SCALE GENOMIC DNA]</scope>
    <source>
        <strain evidence="4 5">CCMP1851</strain>
    </source>
</reference>
<protein>
    <submittedName>
        <fullName evidence="4">GDSL-like lipase/acylhydrolase</fullName>
    </submittedName>
</protein>
<evidence type="ECO:0000259" key="3">
    <source>
        <dbReference type="Pfam" id="PF13472"/>
    </source>
</evidence>
<gene>
    <name evidence="4" type="ORF">SO694_00009368</name>
</gene>
<dbReference type="Pfam" id="PF13472">
    <property type="entry name" value="Lipase_GDSL_2"/>
    <property type="match status" value="1"/>
</dbReference>
<feature type="compositionally biased region" description="Pro residues" evidence="1">
    <location>
        <begin position="65"/>
        <end position="100"/>
    </location>
</feature>
<feature type="region of interest" description="Disordered" evidence="1">
    <location>
        <begin position="289"/>
        <end position="345"/>
    </location>
</feature>
<feature type="compositionally biased region" description="Basic and acidic residues" evidence="1">
    <location>
        <begin position="21"/>
        <end position="53"/>
    </location>
</feature>
<dbReference type="PANTHER" id="PTHR30383">
    <property type="entry name" value="THIOESTERASE 1/PROTEASE 1/LYSOPHOSPHOLIPASE L1"/>
    <property type="match status" value="1"/>
</dbReference>
<dbReference type="Gene3D" id="3.40.50.1110">
    <property type="entry name" value="SGNH hydrolase"/>
    <property type="match status" value="1"/>
</dbReference>
<feature type="compositionally biased region" description="Gly residues" evidence="1">
    <location>
        <begin position="290"/>
        <end position="299"/>
    </location>
</feature>
<organism evidence="4 5">
    <name type="scientific">Aureococcus anophagefferens</name>
    <name type="common">Harmful bloom alga</name>
    <dbReference type="NCBI Taxonomy" id="44056"/>
    <lineage>
        <taxon>Eukaryota</taxon>
        <taxon>Sar</taxon>
        <taxon>Stramenopiles</taxon>
        <taxon>Ochrophyta</taxon>
        <taxon>Pelagophyceae</taxon>
        <taxon>Pelagomonadales</taxon>
        <taxon>Pelagomonadaceae</taxon>
        <taxon>Aureococcus</taxon>
    </lineage>
</organism>
<feature type="compositionally biased region" description="Basic and acidic residues" evidence="1">
    <location>
        <begin position="304"/>
        <end position="345"/>
    </location>
</feature>
<evidence type="ECO:0000313" key="5">
    <source>
        <dbReference type="Proteomes" id="UP001363151"/>
    </source>
</evidence>
<name>A0ABR1GEU8_AURAN</name>
<feature type="chain" id="PRO_5045830176" evidence="2">
    <location>
        <begin position="17"/>
        <end position="345"/>
    </location>
</feature>
<dbReference type="InterPro" id="IPR013830">
    <property type="entry name" value="SGNH_hydro"/>
</dbReference>
<feature type="region of interest" description="Disordered" evidence="1">
    <location>
        <begin position="21"/>
        <end position="112"/>
    </location>
</feature>
<keyword evidence="5" id="KW-1185">Reference proteome</keyword>
<evidence type="ECO:0000313" key="4">
    <source>
        <dbReference type="EMBL" id="KAK7254318.1"/>
    </source>
</evidence>
<dbReference type="InterPro" id="IPR036514">
    <property type="entry name" value="SGNH_hydro_sf"/>
</dbReference>
<sequence length="345" mass="36898">MRGATTFAALIACAFACRDDADWHRPDKPGRDCDWVKKDPSLRCDKKGDDGVRADVACPKTCDTCPPPRPTPAPTTPRPTPAPTRSPTYAPTPTPTPEPSYEPSVSPAPTFEPTATRFTVSCAGDSITAGDDGDDYPGRLARLLRDADPFSERGYDVKNFGRSGTTVTDTSRDYRDSSQYDKLLRAPTDVAVLMFGTNDAKLDNVKKTRKTYVSAYRELIADVRGARDPAPVVLVGIPVRYGNAGFADQWGDDASFINDELPAMLEELEGDVDGFVPFDLALTDDADGVAVGGRPGGSAPGDAGAHDGRAFDRPTERRADGDAETVDGRAVRPPDADADSGLRRA</sequence>
<feature type="domain" description="SGNH hydrolase-type esterase" evidence="3">
    <location>
        <begin position="122"/>
        <end position="289"/>
    </location>
</feature>
<dbReference type="Proteomes" id="UP001363151">
    <property type="component" value="Unassembled WGS sequence"/>
</dbReference>
<proteinExistence type="predicted"/>
<dbReference type="EMBL" id="JBBJCI010000031">
    <property type="protein sequence ID" value="KAK7254318.1"/>
    <property type="molecule type" value="Genomic_DNA"/>
</dbReference>